<comment type="cofactor">
    <cofactor evidence="1">
        <name>a divalent metal cation</name>
        <dbReference type="ChEBI" id="CHEBI:60240"/>
    </cofactor>
</comment>
<protein>
    <recommendedName>
        <fullName evidence="3">DDE Tnp4 domain-containing protein</fullName>
    </recommendedName>
</protein>
<dbReference type="EMBL" id="JAFHDT010000012">
    <property type="protein sequence ID" value="KAI7802802.1"/>
    <property type="molecule type" value="Genomic_DNA"/>
</dbReference>
<evidence type="ECO:0000256" key="2">
    <source>
        <dbReference type="ARBA" id="ARBA00022723"/>
    </source>
</evidence>
<reference evidence="4" key="1">
    <citation type="submission" date="2021-02" db="EMBL/GenBank/DDBJ databases">
        <title>Comparative genomics reveals that relaxation of natural selection precedes convergent phenotypic evolution of cavefish.</title>
        <authorList>
            <person name="Peng Z."/>
        </authorList>
    </citation>
    <scope>NUCLEOTIDE SEQUENCE</scope>
    <source>
        <tissue evidence="4">Muscle</tissue>
    </source>
</reference>
<dbReference type="Proteomes" id="UP001059041">
    <property type="component" value="Linkage Group LG12"/>
</dbReference>
<feature type="domain" description="DDE Tnp4" evidence="3">
    <location>
        <begin position="177"/>
        <end position="221"/>
    </location>
</feature>
<evidence type="ECO:0000313" key="4">
    <source>
        <dbReference type="EMBL" id="KAI7802802.1"/>
    </source>
</evidence>
<proteinExistence type="predicted"/>
<gene>
    <name evidence="4" type="ORF">IRJ41_019373</name>
</gene>
<keyword evidence="5" id="KW-1185">Reference proteome</keyword>
<dbReference type="GO" id="GO:0046872">
    <property type="term" value="F:metal ion binding"/>
    <property type="evidence" value="ECO:0007669"/>
    <property type="project" value="UniProtKB-KW"/>
</dbReference>
<dbReference type="Pfam" id="PF13359">
    <property type="entry name" value="DDE_Tnp_4"/>
    <property type="match status" value="1"/>
</dbReference>
<dbReference type="InterPro" id="IPR027806">
    <property type="entry name" value="HARBI1_dom"/>
</dbReference>
<evidence type="ECO:0000259" key="3">
    <source>
        <dbReference type="Pfam" id="PF13359"/>
    </source>
</evidence>
<evidence type="ECO:0000256" key="1">
    <source>
        <dbReference type="ARBA" id="ARBA00001968"/>
    </source>
</evidence>
<organism evidence="4 5">
    <name type="scientific">Triplophysa rosa</name>
    <name type="common">Cave loach</name>
    <dbReference type="NCBI Taxonomy" id="992332"/>
    <lineage>
        <taxon>Eukaryota</taxon>
        <taxon>Metazoa</taxon>
        <taxon>Chordata</taxon>
        <taxon>Craniata</taxon>
        <taxon>Vertebrata</taxon>
        <taxon>Euteleostomi</taxon>
        <taxon>Actinopterygii</taxon>
        <taxon>Neopterygii</taxon>
        <taxon>Teleostei</taxon>
        <taxon>Ostariophysi</taxon>
        <taxon>Cypriniformes</taxon>
        <taxon>Nemacheilidae</taxon>
        <taxon>Triplophysa</taxon>
    </lineage>
</organism>
<name>A0A9W7WIA7_TRIRA</name>
<comment type="caution">
    <text evidence="4">The sequence shown here is derived from an EMBL/GenBank/DDBJ whole genome shotgun (WGS) entry which is preliminary data.</text>
</comment>
<keyword evidence="2" id="KW-0479">Metal-binding</keyword>
<evidence type="ECO:0000313" key="5">
    <source>
        <dbReference type="Proteomes" id="UP001059041"/>
    </source>
</evidence>
<accession>A0A9W7WIA7</accession>
<dbReference type="AlphaFoldDB" id="A0A9W7WIA7"/>
<sequence length="299" mass="34067">MCYGRLKKTHSCRLVQRCVWVHQILRRRTQLGEFHQLLQVLRLDDGRYQWYFRLSRSQFDELLSRVGGRISLQYTNYRCSIPPAECLSICLQYLATGDSFRTIFCKVVPDVVTAIWDCIVEEFMAVPSTDEWRSIAEGFEERWNFPLCCGAPDPILLAVVDAMYCFRMIDVGGYGRTSDARLVVENAFGILSSQWRMYRRLIEVQPDVVERCVKITCVLHNFMRRSAEAPAVRGAVQGAEDSLLSLGRVTANNSAREAIRVRDSFMGHLHALRGPDALTVLSAIQQTSWALIPGTPIPK</sequence>